<gene>
    <name evidence="1" type="ORF">V22_08310</name>
</gene>
<accession>A0A517T5G1</accession>
<dbReference type="OrthoDB" id="9792527at2"/>
<evidence type="ECO:0000313" key="2">
    <source>
        <dbReference type="Proteomes" id="UP000319976"/>
    </source>
</evidence>
<dbReference type="EMBL" id="CP036316">
    <property type="protein sequence ID" value="QDT63607.1"/>
    <property type="molecule type" value="Genomic_DNA"/>
</dbReference>
<protein>
    <submittedName>
        <fullName evidence="1">Uncharacterized protein</fullName>
    </submittedName>
</protein>
<proteinExistence type="predicted"/>
<reference evidence="1 2" key="1">
    <citation type="submission" date="2019-02" db="EMBL/GenBank/DDBJ databases">
        <title>Deep-cultivation of Planctomycetes and their phenomic and genomic characterization uncovers novel biology.</title>
        <authorList>
            <person name="Wiegand S."/>
            <person name="Jogler M."/>
            <person name="Boedeker C."/>
            <person name="Pinto D."/>
            <person name="Vollmers J."/>
            <person name="Rivas-Marin E."/>
            <person name="Kohn T."/>
            <person name="Peeters S.H."/>
            <person name="Heuer A."/>
            <person name="Rast P."/>
            <person name="Oberbeckmann S."/>
            <person name="Bunk B."/>
            <person name="Jeske O."/>
            <person name="Meyerdierks A."/>
            <person name="Storesund J.E."/>
            <person name="Kallscheuer N."/>
            <person name="Luecker S."/>
            <person name="Lage O.M."/>
            <person name="Pohl T."/>
            <person name="Merkel B.J."/>
            <person name="Hornburger P."/>
            <person name="Mueller R.-W."/>
            <person name="Bruemmer F."/>
            <person name="Labrenz M."/>
            <person name="Spormann A.M."/>
            <person name="Op den Camp H."/>
            <person name="Overmann J."/>
            <person name="Amann R."/>
            <person name="Jetten M.S.M."/>
            <person name="Mascher T."/>
            <person name="Medema M.H."/>
            <person name="Devos D.P."/>
            <person name="Kaster A.-K."/>
            <person name="Ovreas L."/>
            <person name="Rohde M."/>
            <person name="Galperin M.Y."/>
            <person name="Jogler C."/>
        </authorList>
    </citation>
    <scope>NUCLEOTIDE SEQUENCE [LARGE SCALE GENOMIC DNA]</scope>
    <source>
        <strain evidence="1 2">V22</strain>
    </source>
</reference>
<evidence type="ECO:0000313" key="1">
    <source>
        <dbReference type="EMBL" id="QDT63607.1"/>
    </source>
</evidence>
<name>A0A517T5G1_9PLAN</name>
<sequence length="66" mass="7299">MLIAITLEDRQWATILGALQFWGEENAPSGDSTTGPYLETVGMDKFSSLSVKEVEELIEVIQKALK</sequence>
<organism evidence="1 2">
    <name type="scientific">Calycomorphotria hydatis</name>
    <dbReference type="NCBI Taxonomy" id="2528027"/>
    <lineage>
        <taxon>Bacteria</taxon>
        <taxon>Pseudomonadati</taxon>
        <taxon>Planctomycetota</taxon>
        <taxon>Planctomycetia</taxon>
        <taxon>Planctomycetales</taxon>
        <taxon>Planctomycetaceae</taxon>
        <taxon>Calycomorphotria</taxon>
    </lineage>
</organism>
<dbReference type="AlphaFoldDB" id="A0A517T5G1"/>
<dbReference type="KEGG" id="chya:V22_08310"/>
<dbReference type="Proteomes" id="UP000319976">
    <property type="component" value="Chromosome"/>
</dbReference>
<keyword evidence="2" id="KW-1185">Reference proteome</keyword>
<dbReference type="RefSeq" id="WP_145260057.1">
    <property type="nucleotide sequence ID" value="NZ_CP036316.1"/>
</dbReference>